<reference evidence="4" key="1">
    <citation type="submission" date="2018-04" db="EMBL/GenBank/DDBJ databases">
        <authorList>
            <person name="Lucker S."/>
            <person name="Sakoula D."/>
        </authorList>
    </citation>
    <scope>NUCLEOTIDE SEQUENCE [LARGE SCALE GENOMIC DNA]</scope>
</reference>
<organism evidence="3 4">
    <name type="scientific">Nitrospira lenta</name>
    <dbReference type="NCBI Taxonomy" id="1436998"/>
    <lineage>
        <taxon>Bacteria</taxon>
        <taxon>Pseudomonadati</taxon>
        <taxon>Nitrospirota</taxon>
        <taxon>Nitrospiria</taxon>
        <taxon>Nitrospirales</taxon>
        <taxon>Nitrospiraceae</taxon>
        <taxon>Nitrospira</taxon>
    </lineage>
</organism>
<accession>A0A330L892</accession>
<name>A0A330L892_9BACT</name>
<dbReference type="InParanoid" id="A0A330L892"/>
<keyword evidence="1" id="KW-0067">ATP-binding</keyword>
<feature type="domain" description="ATP-grasp" evidence="2">
    <location>
        <begin position="122"/>
        <end position="313"/>
    </location>
</feature>
<dbReference type="Proteomes" id="UP000248168">
    <property type="component" value="Unassembled WGS sequence"/>
</dbReference>
<dbReference type="Gene3D" id="3.30.470.20">
    <property type="entry name" value="ATP-grasp fold, B domain"/>
    <property type="match status" value="1"/>
</dbReference>
<sequence length="404" mass="44622">MESKSCVLVTDGQERAALAVTRSLGRAGIPVVVGSETLKSLAGVSKYCHRTWQYPSPLGDPFGFVASLIDAVGRLGITAIMPVTDSTTQVLAAKRDQFPAAVLNAVPPLESYELVSDKYRLMKVAQALGVPIPTTVYVPDGDLSSVLDQVTSFPVVVKPGRSLLMTDRGWGKTSVHFVSSAEELIDLYRRVPYLKNPSLIQQRVEGEGQGVFGLFDHGRPCALFAHRRIREKPPAGGVSVLRESIELPKPMTDYAVKLLEHVKWHGVAMVEFKVDKASKIPRLMEINGRFWGSLQLAIDAGLNLPYLLHQILSGSPVAVPNNAYHVGTRSRWLLGDLDHLLLRLTRSNTALHLGSEAPSRWRCLADFSRLFQRNLHYEVESLSDPRPALMEYRAWISQLVEGAR</sequence>
<evidence type="ECO:0000256" key="1">
    <source>
        <dbReference type="PROSITE-ProRule" id="PRU00409"/>
    </source>
</evidence>
<dbReference type="GO" id="GO:0005524">
    <property type="term" value="F:ATP binding"/>
    <property type="evidence" value="ECO:0007669"/>
    <property type="project" value="UniProtKB-UniRule"/>
</dbReference>
<protein>
    <recommendedName>
        <fullName evidence="2">ATP-grasp domain-containing protein</fullName>
    </recommendedName>
</protein>
<dbReference type="AlphaFoldDB" id="A0A330L892"/>
<keyword evidence="4" id="KW-1185">Reference proteome</keyword>
<dbReference type="InterPro" id="IPR011761">
    <property type="entry name" value="ATP-grasp"/>
</dbReference>
<dbReference type="SUPFAM" id="SSF56059">
    <property type="entry name" value="Glutathione synthetase ATP-binding domain-like"/>
    <property type="match status" value="1"/>
</dbReference>
<evidence type="ECO:0000259" key="2">
    <source>
        <dbReference type="PROSITE" id="PS50975"/>
    </source>
</evidence>
<evidence type="ECO:0000313" key="4">
    <source>
        <dbReference type="Proteomes" id="UP000248168"/>
    </source>
</evidence>
<dbReference type="PROSITE" id="PS50975">
    <property type="entry name" value="ATP_GRASP"/>
    <property type="match status" value="1"/>
</dbReference>
<evidence type="ECO:0000313" key="3">
    <source>
        <dbReference type="EMBL" id="SPP66145.1"/>
    </source>
</evidence>
<dbReference type="Pfam" id="PF15632">
    <property type="entry name" value="ATPgrasp_Ter"/>
    <property type="match status" value="1"/>
</dbReference>
<proteinExistence type="predicted"/>
<dbReference type="EMBL" id="OUNR01000018">
    <property type="protein sequence ID" value="SPP66145.1"/>
    <property type="molecule type" value="Genomic_DNA"/>
</dbReference>
<gene>
    <name evidence="3" type="ORF">NITLEN_50185</name>
</gene>
<dbReference type="GO" id="GO:0046872">
    <property type="term" value="F:metal ion binding"/>
    <property type="evidence" value="ECO:0007669"/>
    <property type="project" value="InterPro"/>
</dbReference>
<keyword evidence="1" id="KW-0547">Nucleotide-binding</keyword>
<dbReference type="Gene3D" id="3.40.50.20">
    <property type="match status" value="1"/>
</dbReference>